<dbReference type="PANTHER" id="PTHR47990">
    <property type="entry name" value="2-OXOGLUTARATE (2OG) AND FE(II)-DEPENDENT OXYGENASE SUPERFAMILY PROTEIN-RELATED"/>
    <property type="match status" value="1"/>
</dbReference>
<keyword evidence="8" id="KW-0223">Dioxygenase</keyword>
<comment type="caution">
    <text evidence="8">The sequence shown here is derived from an EMBL/GenBank/DDBJ whole genome shotgun (WGS) entry which is preliminary data.</text>
</comment>
<keyword evidence="4 6" id="KW-0408">Iron</keyword>
<evidence type="ECO:0000256" key="6">
    <source>
        <dbReference type="RuleBase" id="RU003682"/>
    </source>
</evidence>
<dbReference type="FunFam" id="2.60.120.330:FF:000022">
    <property type="entry name" value="Probable 2-oxoglutarate-dependent dioxygenase AOP1.2"/>
    <property type="match status" value="1"/>
</dbReference>
<organism evidence="8 9">
    <name type="scientific">Dillenia turbinata</name>
    <dbReference type="NCBI Taxonomy" id="194707"/>
    <lineage>
        <taxon>Eukaryota</taxon>
        <taxon>Viridiplantae</taxon>
        <taxon>Streptophyta</taxon>
        <taxon>Embryophyta</taxon>
        <taxon>Tracheophyta</taxon>
        <taxon>Spermatophyta</taxon>
        <taxon>Magnoliopsida</taxon>
        <taxon>eudicotyledons</taxon>
        <taxon>Gunneridae</taxon>
        <taxon>Pentapetalae</taxon>
        <taxon>Dilleniales</taxon>
        <taxon>Dilleniaceae</taxon>
        <taxon>Dillenia</taxon>
    </lineage>
</organism>
<keyword evidence="9" id="KW-1185">Reference proteome</keyword>
<dbReference type="InterPro" id="IPR050231">
    <property type="entry name" value="Iron_ascorbate_oxido_reductase"/>
</dbReference>
<evidence type="ECO:0000256" key="2">
    <source>
        <dbReference type="ARBA" id="ARBA00022723"/>
    </source>
</evidence>
<evidence type="ECO:0000256" key="3">
    <source>
        <dbReference type="ARBA" id="ARBA00023002"/>
    </source>
</evidence>
<feature type="domain" description="Fe2OG dioxygenase" evidence="7">
    <location>
        <begin position="159"/>
        <end position="263"/>
    </location>
</feature>
<comment type="function">
    <text evidence="5">Probable 2-oxoglutarate-dependent dioxygenase that may be involved in glucosinolates biosynthesis. May play a role in the production of aliphatic glucosinolates.</text>
</comment>
<dbReference type="SUPFAM" id="SSF51197">
    <property type="entry name" value="Clavaminate synthase-like"/>
    <property type="match status" value="1"/>
</dbReference>
<evidence type="ECO:0000256" key="4">
    <source>
        <dbReference type="ARBA" id="ARBA00023004"/>
    </source>
</evidence>
<sequence>MASETQAKLPLIDFSNENLKPGSSVWELTRNKVQRALEEYGCFAAVYDKVSLELHNAVFSAAEELLNLPIETKRRNTSDRPYEGYLGARASVPLYDSSCIENGTTTEGIQKFTNLMWPGGNNHFSENMLAYAKLVAELDQMVKRMVFESYGVEKYYDSHISSTRYNLHPNKYRAPKANETNIGASSHTDKTFTSILHQNEVGGLEVKTRDGKWISCDFSPSSFVVMAGDEFLAWSNDRIYSPNHRVIMKEDKARYTMALFSYITGIINVPEELVDDDHPLKFKPFDHFGLVDFYYKDLERHSECTVWHYCAV</sequence>
<accession>A0AAN8UAX4</accession>
<dbReference type="InterPro" id="IPR027443">
    <property type="entry name" value="IPNS-like_sf"/>
</dbReference>
<dbReference type="Proteomes" id="UP001370490">
    <property type="component" value="Unassembled WGS sequence"/>
</dbReference>
<evidence type="ECO:0000256" key="1">
    <source>
        <dbReference type="ARBA" id="ARBA00008056"/>
    </source>
</evidence>
<keyword evidence="3 6" id="KW-0560">Oxidoreductase</keyword>
<dbReference type="InterPro" id="IPR026992">
    <property type="entry name" value="DIOX_N"/>
</dbReference>
<gene>
    <name evidence="8" type="ORF">RJ641_024223</name>
</gene>
<dbReference type="GO" id="GO:0051213">
    <property type="term" value="F:dioxygenase activity"/>
    <property type="evidence" value="ECO:0007669"/>
    <property type="project" value="UniProtKB-KW"/>
</dbReference>
<evidence type="ECO:0000259" key="7">
    <source>
        <dbReference type="PROSITE" id="PS51471"/>
    </source>
</evidence>
<dbReference type="EMBL" id="JBAMMX010000028">
    <property type="protein sequence ID" value="KAK6912130.1"/>
    <property type="molecule type" value="Genomic_DNA"/>
</dbReference>
<name>A0AAN8UAX4_9MAGN</name>
<dbReference type="AlphaFoldDB" id="A0AAN8UAX4"/>
<proteinExistence type="inferred from homology"/>
<keyword evidence="2 6" id="KW-0479">Metal-binding</keyword>
<evidence type="ECO:0000313" key="8">
    <source>
        <dbReference type="EMBL" id="KAK6912130.1"/>
    </source>
</evidence>
<protein>
    <submittedName>
        <fullName evidence="8">Non-hem dioxygenase N-terminal domain</fullName>
    </submittedName>
</protein>
<dbReference type="Pfam" id="PF14226">
    <property type="entry name" value="DIOX_N"/>
    <property type="match status" value="1"/>
</dbReference>
<dbReference type="Gene3D" id="2.60.120.330">
    <property type="entry name" value="B-lactam Antibiotic, Isopenicillin N Synthase, Chain"/>
    <property type="match status" value="1"/>
</dbReference>
<dbReference type="PROSITE" id="PS51471">
    <property type="entry name" value="FE2OG_OXY"/>
    <property type="match status" value="1"/>
</dbReference>
<evidence type="ECO:0000256" key="5">
    <source>
        <dbReference type="ARBA" id="ARBA00057022"/>
    </source>
</evidence>
<dbReference type="Pfam" id="PF03171">
    <property type="entry name" value="2OG-FeII_Oxy"/>
    <property type="match status" value="1"/>
</dbReference>
<comment type="similarity">
    <text evidence="1 6">Belongs to the iron/ascorbate-dependent oxidoreductase family.</text>
</comment>
<evidence type="ECO:0000313" key="9">
    <source>
        <dbReference type="Proteomes" id="UP001370490"/>
    </source>
</evidence>
<dbReference type="InterPro" id="IPR005123">
    <property type="entry name" value="Oxoglu/Fe-dep_dioxygenase_dom"/>
</dbReference>
<dbReference type="GO" id="GO:0046872">
    <property type="term" value="F:metal ion binding"/>
    <property type="evidence" value="ECO:0007669"/>
    <property type="project" value="UniProtKB-KW"/>
</dbReference>
<dbReference type="InterPro" id="IPR044861">
    <property type="entry name" value="IPNS-like_FE2OG_OXY"/>
</dbReference>
<reference evidence="8 9" key="1">
    <citation type="submission" date="2023-12" db="EMBL/GenBank/DDBJ databases">
        <title>A high-quality genome assembly for Dillenia turbinata (Dilleniales).</title>
        <authorList>
            <person name="Chanderbali A."/>
        </authorList>
    </citation>
    <scope>NUCLEOTIDE SEQUENCE [LARGE SCALE GENOMIC DNA]</scope>
    <source>
        <strain evidence="8">LSX21</strain>
        <tissue evidence="8">Leaf</tissue>
    </source>
</reference>